<name>A0ABS2NIJ8_9BACI</name>
<dbReference type="EMBL" id="JAFBDZ010000005">
    <property type="protein sequence ID" value="MBM7587677.1"/>
    <property type="molecule type" value="Genomic_DNA"/>
</dbReference>
<keyword evidence="2" id="KW-1185">Reference proteome</keyword>
<protein>
    <submittedName>
        <fullName evidence="1">Uncharacterized protein</fullName>
    </submittedName>
</protein>
<evidence type="ECO:0000313" key="2">
    <source>
        <dbReference type="Proteomes" id="UP001646157"/>
    </source>
</evidence>
<organism evidence="1 2">
    <name type="scientific">Rossellomorea pakistanensis</name>
    <dbReference type="NCBI Taxonomy" id="992288"/>
    <lineage>
        <taxon>Bacteria</taxon>
        <taxon>Bacillati</taxon>
        <taxon>Bacillota</taxon>
        <taxon>Bacilli</taxon>
        <taxon>Bacillales</taxon>
        <taxon>Bacillaceae</taxon>
        <taxon>Rossellomorea</taxon>
    </lineage>
</organism>
<sequence>MAPFKEEKLYRIEIISKCEVLGIKESLFGVPYPSFDDIRKGNFGYIPVGTKGWVMRKWGKTYFFPDQNQEGLELFVPADQPIVLIPYHKIKDHYKKL</sequence>
<evidence type="ECO:0000313" key="1">
    <source>
        <dbReference type="EMBL" id="MBM7587677.1"/>
    </source>
</evidence>
<reference evidence="1 2" key="1">
    <citation type="submission" date="2021-01" db="EMBL/GenBank/DDBJ databases">
        <title>Genomic Encyclopedia of Type Strains, Phase IV (KMG-IV): sequencing the most valuable type-strain genomes for metagenomic binning, comparative biology and taxonomic classification.</title>
        <authorList>
            <person name="Goeker M."/>
        </authorList>
    </citation>
    <scope>NUCLEOTIDE SEQUENCE [LARGE SCALE GENOMIC DNA]</scope>
    <source>
        <strain evidence="1 2">DSM 24834</strain>
    </source>
</reference>
<proteinExistence type="predicted"/>
<dbReference type="RefSeq" id="WP_205174998.1">
    <property type="nucleotide sequence ID" value="NZ_JAFBDZ010000005.1"/>
</dbReference>
<accession>A0ABS2NIJ8</accession>
<dbReference type="Proteomes" id="UP001646157">
    <property type="component" value="Unassembled WGS sequence"/>
</dbReference>
<gene>
    <name evidence="1" type="ORF">JOC86_004251</name>
</gene>
<comment type="caution">
    <text evidence="1">The sequence shown here is derived from an EMBL/GenBank/DDBJ whole genome shotgun (WGS) entry which is preliminary data.</text>
</comment>